<evidence type="ECO:0000256" key="14">
    <source>
        <dbReference type="SAM" id="Phobius"/>
    </source>
</evidence>
<dbReference type="EMBL" id="FPBV01000001">
    <property type="protein sequence ID" value="SFU31469.1"/>
    <property type="molecule type" value="Genomic_DNA"/>
</dbReference>
<evidence type="ECO:0000256" key="2">
    <source>
        <dbReference type="ARBA" id="ARBA00022448"/>
    </source>
</evidence>
<feature type="transmembrane region" description="Helical" evidence="14">
    <location>
        <begin position="125"/>
        <end position="145"/>
    </location>
</feature>
<keyword evidence="8 14" id="KW-1133">Transmembrane helix</keyword>
<evidence type="ECO:0000256" key="12">
    <source>
        <dbReference type="ARBA" id="ARBA00023136"/>
    </source>
</evidence>
<feature type="transmembrane region" description="Helical" evidence="14">
    <location>
        <begin position="83"/>
        <end position="105"/>
    </location>
</feature>
<evidence type="ECO:0000256" key="3">
    <source>
        <dbReference type="ARBA" id="ARBA00022475"/>
    </source>
</evidence>
<evidence type="ECO:0000256" key="13">
    <source>
        <dbReference type="PIRSR" id="PIRSR603816-1"/>
    </source>
</evidence>
<dbReference type="AlphaFoldDB" id="A0A1I7F5N0"/>
<evidence type="ECO:0000256" key="8">
    <source>
        <dbReference type="ARBA" id="ARBA00022989"/>
    </source>
</evidence>
<evidence type="ECO:0000313" key="17">
    <source>
        <dbReference type="Proteomes" id="UP000183508"/>
    </source>
</evidence>
<keyword evidence="11" id="KW-0534">Nitrate assimilation</keyword>
<feature type="transmembrane region" description="Helical" evidence="14">
    <location>
        <begin position="47"/>
        <end position="71"/>
    </location>
</feature>
<evidence type="ECO:0000256" key="11">
    <source>
        <dbReference type="ARBA" id="ARBA00023063"/>
    </source>
</evidence>
<dbReference type="GO" id="GO:0008940">
    <property type="term" value="F:nitrate reductase activity"/>
    <property type="evidence" value="ECO:0007669"/>
    <property type="project" value="InterPro"/>
</dbReference>
<evidence type="ECO:0000256" key="5">
    <source>
        <dbReference type="ARBA" id="ARBA00022692"/>
    </source>
</evidence>
<dbReference type="Proteomes" id="UP000183508">
    <property type="component" value="Unassembled WGS sequence"/>
</dbReference>
<feature type="binding site" description="axial binding residue" evidence="13">
    <location>
        <position position="203"/>
    </location>
    <ligand>
        <name>heme b</name>
        <dbReference type="ChEBI" id="CHEBI:60344"/>
        <label>1</label>
    </ligand>
    <ligandPart>
        <name>Fe</name>
        <dbReference type="ChEBI" id="CHEBI:18248"/>
    </ligandPart>
</feature>
<dbReference type="GO" id="GO:0009055">
    <property type="term" value="F:electron transfer activity"/>
    <property type="evidence" value="ECO:0007669"/>
    <property type="project" value="TreeGrafter"/>
</dbReference>
<keyword evidence="3" id="KW-1003">Cell membrane</keyword>
<sequence>MSLFLWVIYPYTALAVCIVGTVYRFVHGGRGWGSKSSEILEKRWLRAGSLLFHWGMLFVIGGHVMGLLIPLRVYEALGVSTEAYHLLANVAGGLAGLSATAGCLILLLRRIFNKRVRRNSTPSDFVALTLLLLVIGLGTAQTVIYNNVVGPYEYRLTVGPWTRGLILLHPDPQRMADVPLLLKIHVALTFLLFAVSPFTRLVHVWSAPLRYPTRAPIQYRARWGSFVDDVRMVQGGEASQSIHSG</sequence>
<keyword evidence="9" id="KW-0560">Oxidoreductase</keyword>
<evidence type="ECO:0000256" key="1">
    <source>
        <dbReference type="ARBA" id="ARBA00004651"/>
    </source>
</evidence>
<feature type="transmembrane region" description="Helical" evidence="14">
    <location>
        <begin position="6"/>
        <end position="26"/>
    </location>
</feature>
<dbReference type="Gene3D" id="1.20.950.20">
    <property type="entry name" value="Transmembrane di-heme cytochromes, Chain C"/>
    <property type="match status" value="1"/>
</dbReference>
<dbReference type="GO" id="GO:0046872">
    <property type="term" value="F:metal ion binding"/>
    <property type="evidence" value="ECO:0007669"/>
    <property type="project" value="UniProtKB-KW"/>
</dbReference>
<evidence type="ECO:0000256" key="7">
    <source>
        <dbReference type="ARBA" id="ARBA00022982"/>
    </source>
</evidence>
<feature type="binding site" description="axial binding residue" evidence="13">
    <location>
        <position position="63"/>
    </location>
    <ligand>
        <name>heme b</name>
        <dbReference type="ChEBI" id="CHEBI:60344"/>
        <label>1</label>
    </ligand>
    <ligandPart>
        <name>Fe</name>
        <dbReference type="ChEBI" id="CHEBI:18248"/>
    </ligandPart>
</feature>
<dbReference type="GO" id="GO:0005886">
    <property type="term" value="C:plasma membrane"/>
    <property type="evidence" value="ECO:0007669"/>
    <property type="project" value="UniProtKB-SubCell"/>
</dbReference>
<evidence type="ECO:0000256" key="10">
    <source>
        <dbReference type="ARBA" id="ARBA00023004"/>
    </source>
</evidence>
<keyword evidence="17" id="KW-1185">Reference proteome</keyword>
<keyword evidence="4 13" id="KW-0349">Heme</keyword>
<dbReference type="SUPFAM" id="SSF103501">
    <property type="entry name" value="Respiratory nitrate reductase 1 gamma chain"/>
    <property type="match status" value="1"/>
</dbReference>
<dbReference type="GO" id="GO:0042128">
    <property type="term" value="P:nitrate assimilation"/>
    <property type="evidence" value="ECO:0007669"/>
    <property type="project" value="UniProtKB-KW"/>
</dbReference>
<evidence type="ECO:0000256" key="6">
    <source>
        <dbReference type="ARBA" id="ARBA00022723"/>
    </source>
</evidence>
<accession>A0A1I7F5N0</accession>
<keyword evidence="7" id="KW-0249">Electron transport</keyword>
<dbReference type="OrthoDB" id="9788113at2"/>
<dbReference type="GO" id="GO:0009325">
    <property type="term" value="C:nitrate reductase complex"/>
    <property type="evidence" value="ECO:0007669"/>
    <property type="project" value="InterPro"/>
</dbReference>
<organism evidence="16 17">
    <name type="scientific">Alicyclobacillus macrosporangiidus</name>
    <dbReference type="NCBI Taxonomy" id="392015"/>
    <lineage>
        <taxon>Bacteria</taxon>
        <taxon>Bacillati</taxon>
        <taxon>Bacillota</taxon>
        <taxon>Bacilli</taxon>
        <taxon>Bacillales</taxon>
        <taxon>Alicyclobacillaceae</taxon>
        <taxon>Alicyclobacillus</taxon>
    </lineage>
</organism>
<keyword evidence="2" id="KW-0813">Transport</keyword>
<feature type="transmembrane region" description="Helical" evidence="14">
    <location>
        <begin position="180"/>
        <end position="202"/>
    </location>
</feature>
<evidence type="ECO:0000313" key="16">
    <source>
        <dbReference type="EMBL" id="SFU31469.1"/>
    </source>
</evidence>
<evidence type="ECO:0000256" key="9">
    <source>
        <dbReference type="ARBA" id="ARBA00023002"/>
    </source>
</evidence>
<name>A0A1I7F5N0_9BACL</name>
<dbReference type="FunFam" id="1.20.950.20:FF:000001">
    <property type="entry name" value="Respiratory nitrate reductase subunit gamma"/>
    <property type="match status" value="1"/>
</dbReference>
<dbReference type="Pfam" id="PF02665">
    <property type="entry name" value="Nitrate_red_gam"/>
    <property type="match status" value="1"/>
</dbReference>
<feature type="binding site" description="axial binding residue" evidence="13">
    <location>
        <position position="53"/>
    </location>
    <ligand>
        <name>heme b</name>
        <dbReference type="ChEBI" id="CHEBI:60344"/>
        <label>1</label>
    </ligand>
    <ligandPart>
        <name>Fe</name>
        <dbReference type="ChEBI" id="CHEBI:18248"/>
    </ligandPart>
</feature>
<protein>
    <submittedName>
        <fullName evidence="16">Nitrate reductase gamma subunit</fullName>
    </submittedName>
</protein>
<dbReference type="GO" id="GO:0020037">
    <property type="term" value="F:heme binding"/>
    <property type="evidence" value="ECO:0007669"/>
    <property type="project" value="TreeGrafter"/>
</dbReference>
<gene>
    <name evidence="16" type="ORF">SAMN05421543_10174</name>
</gene>
<dbReference type="RefSeq" id="WP_074948504.1">
    <property type="nucleotide sequence ID" value="NZ_FPBV01000001.1"/>
</dbReference>
<proteinExistence type="predicted"/>
<dbReference type="InterPro" id="IPR003816">
    <property type="entry name" value="Nitrate_red_gam"/>
</dbReference>
<dbReference type="PANTHER" id="PTHR30598:SF3">
    <property type="entry name" value="RESPIRATORY NITRATE REDUCTASE 1 GAMMA CHAIN"/>
    <property type="match status" value="1"/>
</dbReference>
<evidence type="ECO:0000256" key="4">
    <source>
        <dbReference type="ARBA" id="ARBA00022617"/>
    </source>
</evidence>
<dbReference type="NCBIfam" id="TIGR00351">
    <property type="entry name" value="narI"/>
    <property type="match status" value="1"/>
</dbReference>
<reference evidence="17" key="1">
    <citation type="submission" date="2016-10" db="EMBL/GenBank/DDBJ databases">
        <authorList>
            <person name="Varghese N."/>
        </authorList>
    </citation>
    <scope>NUCLEOTIDE SEQUENCE [LARGE SCALE GENOMIC DNA]</scope>
    <source>
        <strain evidence="17">DSM 17980</strain>
    </source>
</reference>
<evidence type="ECO:0000259" key="15">
    <source>
        <dbReference type="Pfam" id="PF02665"/>
    </source>
</evidence>
<dbReference type="InterPro" id="IPR023234">
    <property type="entry name" value="NarG-like_domain"/>
</dbReference>
<keyword evidence="6" id="KW-0479">Metal-binding</keyword>
<keyword evidence="5 14" id="KW-0812">Transmembrane</keyword>
<dbReference type="PANTHER" id="PTHR30598">
    <property type="entry name" value="NITRATE REDUCTASE PRIVATE CHAPERONE, REDOX ENZYME MATURATION PROTEIN REMP FAMILY"/>
    <property type="match status" value="1"/>
</dbReference>
<feature type="domain" description="NarG-like" evidence="15">
    <location>
        <begin position="4"/>
        <end position="222"/>
    </location>
</feature>
<dbReference type="InterPro" id="IPR051936">
    <property type="entry name" value="Heme-iron_electron_transfer"/>
</dbReference>
<dbReference type="GO" id="GO:0019645">
    <property type="term" value="P:anaerobic electron transport chain"/>
    <property type="evidence" value="ECO:0007669"/>
    <property type="project" value="TreeGrafter"/>
</dbReference>
<dbReference type="InterPro" id="IPR036197">
    <property type="entry name" value="NarG-like_sf"/>
</dbReference>
<comment type="subcellular location">
    <subcellularLocation>
        <location evidence="1">Cell membrane</location>
        <topology evidence="1">Multi-pass membrane protein</topology>
    </subcellularLocation>
</comment>
<keyword evidence="12 14" id="KW-0472">Membrane</keyword>
<feature type="binding site" description="axial binding residue" evidence="13">
    <location>
        <position position="185"/>
    </location>
    <ligand>
        <name>heme b</name>
        <dbReference type="ChEBI" id="CHEBI:60344"/>
        <label>1</label>
    </ligand>
    <ligandPart>
        <name>Fe</name>
        <dbReference type="ChEBI" id="CHEBI:18248"/>
    </ligandPart>
</feature>
<dbReference type="STRING" id="392015.SAMN05421543_10174"/>
<keyword evidence="10 13" id="KW-0408">Iron</keyword>